<comment type="caution">
    <text evidence="1">The sequence shown here is derived from an EMBL/GenBank/DDBJ whole genome shotgun (WGS) entry which is preliminary data.</text>
</comment>
<accession>A0A834ZVV7</accession>
<protein>
    <submittedName>
        <fullName evidence="1">Uncharacterized protein</fullName>
    </submittedName>
</protein>
<dbReference type="Proteomes" id="UP000655225">
    <property type="component" value="Unassembled WGS sequence"/>
</dbReference>
<evidence type="ECO:0000313" key="1">
    <source>
        <dbReference type="EMBL" id="KAF8412465.1"/>
    </source>
</evidence>
<gene>
    <name evidence="1" type="ORF">HHK36_000429</name>
</gene>
<keyword evidence="2" id="KW-1185">Reference proteome</keyword>
<organism evidence="1 2">
    <name type="scientific">Tetracentron sinense</name>
    <name type="common">Spur-leaf</name>
    <dbReference type="NCBI Taxonomy" id="13715"/>
    <lineage>
        <taxon>Eukaryota</taxon>
        <taxon>Viridiplantae</taxon>
        <taxon>Streptophyta</taxon>
        <taxon>Embryophyta</taxon>
        <taxon>Tracheophyta</taxon>
        <taxon>Spermatophyta</taxon>
        <taxon>Magnoliopsida</taxon>
        <taxon>Trochodendrales</taxon>
        <taxon>Trochodendraceae</taxon>
        <taxon>Tetracentron</taxon>
    </lineage>
</organism>
<proteinExistence type="predicted"/>
<name>A0A834ZVV7_TETSI</name>
<evidence type="ECO:0000313" key="2">
    <source>
        <dbReference type="Proteomes" id="UP000655225"/>
    </source>
</evidence>
<dbReference type="EMBL" id="JABCRI010000001">
    <property type="protein sequence ID" value="KAF8412465.1"/>
    <property type="molecule type" value="Genomic_DNA"/>
</dbReference>
<sequence length="153" mass="17067">MVKEGPCNHCEVRGSVHSIVRDTLESSRKRTSVSPPQLSPIEKLAKDLCSILHEQQSSNLSGSLKEDLLYSQKAMMKSTKRVVMKTSHGTKNPIYNNGSCFCPRSLFASSSDRSCLMQDSFQFTDNSSDQDLLLTSHPIVPSHRQSSYAIIKF</sequence>
<dbReference type="AlphaFoldDB" id="A0A834ZVV7"/>
<reference evidence="1 2" key="1">
    <citation type="submission" date="2020-04" db="EMBL/GenBank/DDBJ databases">
        <title>Plant Genome Project.</title>
        <authorList>
            <person name="Zhang R.-G."/>
        </authorList>
    </citation>
    <scope>NUCLEOTIDE SEQUENCE [LARGE SCALE GENOMIC DNA]</scope>
    <source>
        <strain evidence="1">YNK0</strain>
        <tissue evidence="1">Leaf</tissue>
    </source>
</reference>